<dbReference type="SUPFAM" id="SSF53448">
    <property type="entry name" value="Nucleotide-diphospho-sugar transferases"/>
    <property type="match status" value="1"/>
</dbReference>
<keyword evidence="2" id="KW-0808">Transferase</keyword>
<dbReference type="OrthoDB" id="9801954at2"/>
<dbReference type="InterPro" id="IPR001173">
    <property type="entry name" value="Glyco_trans_2-like"/>
</dbReference>
<evidence type="ECO:0000313" key="3">
    <source>
        <dbReference type="Proteomes" id="UP000242469"/>
    </source>
</evidence>
<dbReference type="Pfam" id="PF00535">
    <property type="entry name" value="Glycos_transf_2"/>
    <property type="match status" value="1"/>
</dbReference>
<proteinExistence type="predicted"/>
<protein>
    <submittedName>
        <fullName evidence="2">Alpha-1,3-rhamnosyltransferase</fullName>
    </submittedName>
</protein>
<organism evidence="2 3">
    <name type="scientific">Marinobacterium iners DSM 11526</name>
    <dbReference type="NCBI Taxonomy" id="1122198"/>
    <lineage>
        <taxon>Bacteria</taxon>
        <taxon>Pseudomonadati</taxon>
        <taxon>Pseudomonadota</taxon>
        <taxon>Gammaproteobacteria</taxon>
        <taxon>Oceanospirillales</taxon>
        <taxon>Oceanospirillaceae</taxon>
        <taxon>Marinobacterium</taxon>
    </lineage>
</organism>
<gene>
    <name evidence="2" type="ORF">SAMN02745729_10496</name>
</gene>
<dbReference type="STRING" id="1122198.SAMN02745729_10496"/>
<dbReference type="Proteomes" id="UP000242469">
    <property type="component" value="Unassembled WGS sequence"/>
</dbReference>
<accession>A0A1H4BX07</accession>
<name>A0A1H4BX07_9GAMM</name>
<evidence type="ECO:0000313" key="2">
    <source>
        <dbReference type="EMBL" id="SEA52597.1"/>
    </source>
</evidence>
<reference evidence="3" key="1">
    <citation type="submission" date="2016-10" db="EMBL/GenBank/DDBJ databases">
        <authorList>
            <person name="Varghese N."/>
            <person name="Submissions S."/>
        </authorList>
    </citation>
    <scope>NUCLEOTIDE SEQUENCE [LARGE SCALE GENOMIC DNA]</scope>
    <source>
        <strain evidence="3">DSM 11526</strain>
    </source>
</reference>
<dbReference type="PANTHER" id="PTHR22916">
    <property type="entry name" value="GLYCOSYLTRANSFERASE"/>
    <property type="match status" value="1"/>
</dbReference>
<sequence length="301" mass="34563">MNTLVEPLVSVVIPCYNHEEYVQACIRSVICQDYKNIELIIIDDGSNDSSAIKIQELIPECEKRFTRVEFRARPNKGICATFNESINIAKGVFFAPIASDDEMYPNKISEQVKIFNIKSKEVPGLVAIYSGVEYVDNSGNSIRIKKGSGKFCGFKEVILRNEFLPTPSFMVIKQKLIDVGCFNPNYSIEDFYIRLKLTENGGVFYVMPSPLVKYRRHDDNLSKKSDLMLSGVSEILDEYKEYKIYRKAVARSLLIQAHDYQIIDLYKGMKYAMRAVIKDPSIILTKSMFKFIIKVIYKPKY</sequence>
<feature type="domain" description="Glycosyltransferase 2-like" evidence="1">
    <location>
        <begin position="10"/>
        <end position="129"/>
    </location>
</feature>
<dbReference type="InterPro" id="IPR029044">
    <property type="entry name" value="Nucleotide-diphossugar_trans"/>
</dbReference>
<dbReference type="EMBL" id="FNRJ01000004">
    <property type="protein sequence ID" value="SEA52597.1"/>
    <property type="molecule type" value="Genomic_DNA"/>
</dbReference>
<evidence type="ECO:0000259" key="1">
    <source>
        <dbReference type="Pfam" id="PF00535"/>
    </source>
</evidence>
<dbReference type="PANTHER" id="PTHR22916:SF3">
    <property type="entry name" value="UDP-GLCNAC:BETAGAL BETA-1,3-N-ACETYLGLUCOSAMINYLTRANSFERASE-LIKE PROTEIN 1"/>
    <property type="match status" value="1"/>
</dbReference>
<keyword evidence="3" id="KW-1185">Reference proteome</keyword>
<dbReference type="AlphaFoldDB" id="A0A1H4BX07"/>
<dbReference type="Gene3D" id="3.90.550.10">
    <property type="entry name" value="Spore Coat Polysaccharide Biosynthesis Protein SpsA, Chain A"/>
    <property type="match status" value="1"/>
</dbReference>
<dbReference type="GO" id="GO:0016758">
    <property type="term" value="F:hexosyltransferase activity"/>
    <property type="evidence" value="ECO:0007669"/>
    <property type="project" value="UniProtKB-ARBA"/>
</dbReference>
<dbReference type="RefSeq" id="WP_091824804.1">
    <property type="nucleotide sequence ID" value="NZ_FNRJ01000004.1"/>
</dbReference>